<name>A0A4U1BTR8_9SPHI</name>
<feature type="signal peptide" evidence="1">
    <location>
        <begin position="1"/>
        <end position="17"/>
    </location>
</feature>
<comment type="caution">
    <text evidence="2">The sequence shown here is derived from an EMBL/GenBank/DDBJ whole genome shotgun (WGS) entry which is preliminary data.</text>
</comment>
<proteinExistence type="predicted"/>
<keyword evidence="3" id="KW-1185">Reference proteome</keyword>
<dbReference type="EMBL" id="SWBP01000006">
    <property type="protein sequence ID" value="TKB95965.1"/>
    <property type="molecule type" value="Genomic_DNA"/>
</dbReference>
<evidence type="ECO:0000313" key="2">
    <source>
        <dbReference type="EMBL" id="TKB95965.1"/>
    </source>
</evidence>
<dbReference type="AlphaFoldDB" id="A0A4U1BTR8"/>
<evidence type="ECO:0008006" key="4">
    <source>
        <dbReference type="Google" id="ProtNLM"/>
    </source>
</evidence>
<protein>
    <recommendedName>
        <fullName evidence="4">Lipoprotein</fullName>
    </recommendedName>
</protein>
<evidence type="ECO:0000256" key="1">
    <source>
        <dbReference type="SAM" id="SignalP"/>
    </source>
</evidence>
<dbReference type="RefSeq" id="WP_136827340.1">
    <property type="nucleotide sequence ID" value="NZ_SWBP01000006.1"/>
</dbReference>
<feature type="chain" id="PRO_5020879270" description="Lipoprotein" evidence="1">
    <location>
        <begin position="18"/>
        <end position="224"/>
    </location>
</feature>
<dbReference type="Proteomes" id="UP000308181">
    <property type="component" value="Unassembled WGS sequence"/>
</dbReference>
<keyword evidence="1" id="KW-0732">Signal</keyword>
<accession>A0A4U1BTR8</accession>
<dbReference type="OrthoDB" id="1467525at2"/>
<organism evidence="2 3">
    <name type="scientific">Pedobacter cryophilus</name>
    <dbReference type="NCBI Taxonomy" id="2571271"/>
    <lineage>
        <taxon>Bacteria</taxon>
        <taxon>Pseudomonadati</taxon>
        <taxon>Bacteroidota</taxon>
        <taxon>Sphingobacteriia</taxon>
        <taxon>Sphingobacteriales</taxon>
        <taxon>Sphingobacteriaceae</taxon>
        <taxon>Pedobacter</taxon>
    </lineage>
</organism>
<gene>
    <name evidence="2" type="ORF">FA046_14930</name>
</gene>
<sequence length="224" mass="25494">MLKRIFFWIVISSLTWASCTKETTAPPIDFQSNFYPLKIGAVSIFEVDSTAYSNFTNSSVNYQFEIKDSVTNTFEDLTGTTNYRIERYKKVNGASNWVFQLVFTRNKSIRAAEEFINNQRFIRLIFPPLAGAVWNGNSKNTIGQQEFIIENEVAALSLNNFNFDSTLVVTEIDEQNLIREDVVNVTYAKNVGLVQKEVKALDKNISTGKITNGFAYTLKIKSFK</sequence>
<evidence type="ECO:0000313" key="3">
    <source>
        <dbReference type="Proteomes" id="UP000308181"/>
    </source>
</evidence>
<dbReference type="PROSITE" id="PS51257">
    <property type="entry name" value="PROKAR_LIPOPROTEIN"/>
    <property type="match status" value="1"/>
</dbReference>
<reference evidence="2 3" key="1">
    <citation type="submission" date="2019-04" db="EMBL/GenBank/DDBJ databases">
        <title>Pedobacter sp. AR-3-17 sp. nov., isolated from Arctic soil.</title>
        <authorList>
            <person name="Dahal R.H."/>
            <person name="Kim D.-U."/>
        </authorList>
    </citation>
    <scope>NUCLEOTIDE SEQUENCE [LARGE SCALE GENOMIC DNA]</scope>
    <source>
        <strain evidence="2 3">AR-3-17</strain>
    </source>
</reference>